<keyword evidence="5" id="KW-1185">Reference proteome</keyword>
<dbReference type="SUPFAM" id="SSF53098">
    <property type="entry name" value="Ribonuclease H-like"/>
    <property type="match status" value="1"/>
</dbReference>
<dbReference type="EMBL" id="BQNB010011022">
    <property type="protein sequence ID" value="GJS85052.1"/>
    <property type="molecule type" value="Genomic_DNA"/>
</dbReference>
<dbReference type="InterPro" id="IPR039537">
    <property type="entry name" value="Retrotran_Ty1/copia-like"/>
</dbReference>
<evidence type="ECO:0000259" key="2">
    <source>
        <dbReference type="Pfam" id="PF13976"/>
    </source>
</evidence>
<dbReference type="InterPro" id="IPR025724">
    <property type="entry name" value="GAG-pre-integrase_dom"/>
</dbReference>
<dbReference type="Gene3D" id="3.30.420.10">
    <property type="entry name" value="Ribonuclease H-like superfamily/Ribonuclease H"/>
    <property type="match status" value="1"/>
</dbReference>
<accession>A0ABQ4Z5A5</accession>
<dbReference type="PANTHER" id="PTHR42648:SF31">
    <property type="entry name" value="RNA-DIRECTED DNA POLYMERASE"/>
    <property type="match status" value="1"/>
</dbReference>
<reference evidence="4" key="2">
    <citation type="submission" date="2022-01" db="EMBL/GenBank/DDBJ databases">
        <authorList>
            <person name="Yamashiro T."/>
            <person name="Shiraishi A."/>
            <person name="Satake H."/>
            <person name="Nakayama K."/>
        </authorList>
    </citation>
    <scope>NUCLEOTIDE SEQUENCE</scope>
</reference>
<feature type="domain" description="Retroviral polymerase SH3-like" evidence="3">
    <location>
        <begin position="377"/>
        <end position="415"/>
    </location>
</feature>
<comment type="caution">
    <text evidence="4">The sequence shown here is derived from an EMBL/GenBank/DDBJ whole genome shotgun (WGS) entry which is preliminary data.</text>
</comment>
<dbReference type="Pfam" id="PF13976">
    <property type="entry name" value="gag_pre-integrs"/>
    <property type="match status" value="1"/>
</dbReference>
<dbReference type="InterPro" id="IPR036397">
    <property type="entry name" value="RNaseH_sf"/>
</dbReference>
<evidence type="ECO:0000256" key="1">
    <source>
        <dbReference type="SAM" id="MobiDB-lite"/>
    </source>
</evidence>
<evidence type="ECO:0000313" key="4">
    <source>
        <dbReference type="EMBL" id="GJS85052.1"/>
    </source>
</evidence>
<proteinExistence type="predicted"/>
<gene>
    <name evidence="4" type="ORF">Tco_0751593</name>
</gene>
<evidence type="ECO:0000259" key="3">
    <source>
        <dbReference type="Pfam" id="PF25597"/>
    </source>
</evidence>
<reference evidence="4" key="1">
    <citation type="journal article" date="2022" name="Int. J. Mol. Sci.">
        <title>Draft Genome of Tanacetum Coccineum: Genomic Comparison of Closely Related Tanacetum-Family Plants.</title>
        <authorList>
            <person name="Yamashiro T."/>
            <person name="Shiraishi A."/>
            <person name="Nakayama K."/>
            <person name="Satake H."/>
        </authorList>
    </citation>
    <scope>NUCLEOTIDE SEQUENCE</scope>
</reference>
<protein>
    <submittedName>
        <fullName evidence="4">Ribonuclease H-like domain-containing protein</fullName>
    </submittedName>
</protein>
<organism evidence="4 5">
    <name type="scientific">Tanacetum coccineum</name>
    <dbReference type="NCBI Taxonomy" id="301880"/>
    <lineage>
        <taxon>Eukaryota</taxon>
        <taxon>Viridiplantae</taxon>
        <taxon>Streptophyta</taxon>
        <taxon>Embryophyta</taxon>
        <taxon>Tracheophyta</taxon>
        <taxon>Spermatophyta</taxon>
        <taxon>Magnoliopsida</taxon>
        <taxon>eudicotyledons</taxon>
        <taxon>Gunneridae</taxon>
        <taxon>Pentapetalae</taxon>
        <taxon>asterids</taxon>
        <taxon>campanulids</taxon>
        <taxon>Asterales</taxon>
        <taxon>Asteraceae</taxon>
        <taxon>Asteroideae</taxon>
        <taxon>Anthemideae</taxon>
        <taxon>Anthemidinae</taxon>
        <taxon>Tanacetum</taxon>
    </lineage>
</organism>
<dbReference type="PANTHER" id="PTHR42648">
    <property type="entry name" value="TRANSPOSASE, PUTATIVE-RELATED"/>
    <property type="match status" value="1"/>
</dbReference>
<dbReference type="InterPro" id="IPR057670">
    <property type="entry name" value="SH3_retrovirus"/>
</dbReference>
<name>A0ABQ4Z5A5_9ASTR</name>
<sequence>MVIRITTTIEHSHNNPNYRGPNPNLKCTNCEKTGHTVDRCFDLIGYPPGYNRNPAPRPNNFRPYSANNASPLENGAPLSFTNEQMMKLMNLINDVPSGSNTGNIQANLAGRCTYMNSNVLFNLNFKTFFNTNTILCKASLRWIIDSGANQHMTISTINMFGIVDVSDLSLTVGHPNGTLAKVKFVGNLKLNSHVTLYDVLVVPEYCVSLLSVNKLLNDSNMSAVCYVSKSLWHSRLGHPSDQALDVLQGNLRFTKNSSKSPCDICHKAKQTREPFPLSEHKTTNIGDLVHLDLWGPYKVCIKNLVASTPQQNGIAERKHRHLLNVARSLLFQSGIPLSMWPECILTAAYLVNRLPSSVLNGKSPFELVFLPDLKNVLDGFSSTKKAYKVYGLDSKVVFYSRDLKFYETIYPYKMNKSFQNIVFDSSNNKVDTLNFFNDNQTPSPNDEGRGLNNSAPNEGGGSHPDHSDGQDEGDAASMGDNSYSEGNAPRQWNAKLTMTLVENGFVQSKYDILYVHQNLCSLITWKSKKQSTLSRSSAEAEYRSMASATCEVIWLSNLLGDMGVKNLLPVVLYCDNSSALQIGANPVFHEKSKHFEIDVHLVREKVASGVIVTEKIHTSQQIADVLTKALGSKQHDEFMKPKKLVFWICLKCLKWIKLEGGCWKVKFYLDRSKAAKLVSFLEPIKG</sequence>
<feature type="compositionally biased region" description="Polar residues" evidence="1">
    <location>
        <begin position="435"/>
        <end position="444"/>
    </location>
</feature>
<dbReference type="Pfam" id="PF25597">
    <property type="entry name" value="SH3_retrovirus"/>
    <property type="match status" value="1"/>
</dbReference>
<feature type="domain" description="GAG-pre-integrase" evidence="2">
    <location>
        <begin position="217"/>
        <end position="270"/>
    </location>
</feature>
<feature type="region of interest" description="Disordered" evidence="1">
    <location>
        <begin position="435"/>
        <end position="486"/>
    </location>
</feature>
<dbReference type="CDD" id="cd09272">
    <property type="entry name" value="RNase_HI_RT_Ty1"/>
    <property type="match status" value="1"/>
</dbReference>
<dbReference type="InterPro" id="IPR012337">
    <property type="entry name" value="RNaseH-like_sf"/>
</dbReference>
<dbReference type="Proteomes" id="UP001151760">
    <property type="component" value="Unassembled WGS sequence"/>
</dbReference>
<evidence type="ECO:0000313" key="5">
    <source>
        <dbReference type="Proteomes" id="UP001151760"/>
    </source>
</evidence>